<evidence type="ECO:0000313" key="4">
    <source>
        <dbReference type="Proteomes" id="UP000177871"/>
    </source>
</evidence>
<dbReference type="EMBL" id="MFJK01000016">
    <property type="protein sequence ID" value="OGG17803.1"/>
    <property type="molecule type" value="Genomic_DNA"/>
</dbReference>
<organism evidence="3 4">
    <name type="scientific">Candidatus Gottesmanbacteria bacterium RIFCSPHIGHO2_01_FULL_47_48</name>
    <dbReference type="NCBI Taxonomy" id="1798381"/>
    <lineage>
        <taxon>Bacteria</taxon>
        <taxon>Candidatus Gottesmaniibacteriota</taxon>
    </lineage>
</organism>
<evidence type="ECO:0000256" key="1">
    <source>
        <dbReference type="SAM" id="Phobius"/>
    </source>
</evidence>
<gene>
    <name evidence="3" type="ORF">A2721_02160</name>
</gene>
<dbReference type="Proteomes" id="UP000177871">
    <property type="component" value="Unassembled WGS sequence"/>
</dbReference>
<sequence>MGKIFVTLGFLLVLTALSLPALSDLLKPGYFSSHDGIGHIIRLSEFDIALHDGNFPPRISKNLMWGYGYYFFNFNYPLVYYLGEGAYALGLGLVDAIKSVMIMGLIFSGWAMFLWQKDHLGNWGGLLAGFLYMYAPYRLLNIYVRGSIAEHLAFIMLPLLFMFTEKIAEGDRQRQVMYIIAGGFSYGLLMLSHNITAFIFTIVLGLFMVFHLIVYRRPKMIFGFIAIGVLGLMLSAFFWVPSLAEKKYVRLDQTIAKDYPDHFVYPEQLVIPSWGYGGSTAGRGDGLSFQIGLVQWGMVILAIIAGVQLWRKRHQKSLHIGFYFGVLGLAIFFMLPVSKIFWDKLPLLSFTQFPWRFLSWTVFSIAVLAGAVIMTVQNALGQKRLLAPALASVVILVTFFAYRDYWKANKIITVKLPTDRPIAGSTTWADEQFPIWFDPKPNTFPGSRVEIASGKAIVGLVDWKTNEHTYIVDALTDSKVVENTAYYPGWTTRSKTQASGGETPINVSYQDKGFPGRIVYELTAGKYYVTSRFGETPMRMTMNTLSAVTFFLVTGTLIILLKR</sequence>
<dbReference type="Pfam" id="PF10131">
    <property type="entry name" value="PTPS_related"/>
    <property type="match status" value="1"/>
</dbReference>
<evidence type="ECO:0000259" key="2">
    <source>
        <dbReference type="Pfam" id="PF10131"/>
    </source>
</evidence>
<feature type="transmembrane region" description="Helical" evidence="1">
    <location>
        <begin position="197"/>
        <end position="214"/>
    </location>
</feature>
<feature type="transmembrane region" description="Helical" evidence="1">
    <location>
        <begin position="221"/>
        <end position="240"/>
    </location>
</feature>
<dbReference type="InterPro" id="IPR018776">
    <property type="entry name" value="Membrane_prot_PTPS-rel_domain"/>
</dbReference>
<name>A0A1F5ZZK7_9BACT</name>
<feature type="transmembrane region" description="Helical" evidence="1">
    <location>
        <begin position="322"/>
        <end position="342"/>
    </location>
</feature>
<dbReference type="AlphaFoldDB" id="A0A1F5ZZK7"/>
<keyword evidence="1" id="KW-0472">Membrane</keyword>
<feature type="transmembrane region" description="Helical" evidence="1">
    <location>
        <begin position="293"/>
        <end position="310"/>
    </location>
</feature>
<protein>
    <recommendedName>
        <fullName evidence="2">Membrane protein 6-pyruvoyl-tetrahydropterin synthase-related domain-containing protein</fullName>
    </recommendedName>
</protein>
<keyword evidence="1" id="KW-0812">Transmembrane</keyword>
<feature type="transmembrane region" description="Helical" evidence="1">
    <location>
        <begin position="354"/>
        <end position="373"/>
    </location>
</feature>
<feature type="transmembrane region" description="Helical" evidence="1">
    <location>
        <begin position="143"/>
        <end position="163"/>
    </location>
</feature>
<comment type="caution">
    <text evidence="3">The sequence shown here is derived from an EMBL/GenBank/DDBJ whole genome shotgun (WGS) entry which is preliminary data.</text>
</comment>
<reference evidence="3 4" key="1">
    <citation type="journal article" date="2016" name="Nat. Commun.">
        <title>Thousands of microbial genomes shed light on interconnected biogeochemical processes in an aquifer system.</title>
        <authorList>
            <person name="Anantharaman K."/>
            <person name="Brown C.T."/>
            <person name="Hug L.A."/>
            <person name="Sharon I."/>
            <person name="Castelle C.J."/>
            <person name="Probst A.J."/>
            <person name="Thomas B.C."/>
            <person name="Singh A."/>
            <person name="Wilkins M.J."/>
            <person name="Karaoz U."/>
            <person name="Brodie E.L."/>
            <person name="Williams K.H."/>
            <person name="Hubbard S.S."/>
            <person name="Banfield J.F."/>
        </authorList>
    </citation>
    <scope>NUCLEOTIDE SEQUENCE [LARGE SCALE GENOMIC DNA]</scope>
</reference>
<accession>A0A1F5ZZK7</accession>
<feature type="transmembrane region" description="Helical" evidence="1">
    <location>
        <begin position="540"/>
        <end position="561"/>
    </location>
</feature>
<feature type="transmembrane region" description="Helical" evidence="1">
    <location>
        <begin position="385"/>
        <end position="402"/>
    </location>
</feature>
<dbReference type="STRING" id="1798381.A2721_02160"/>
<evidence type="ECO:0000313" key="3">
    <source>
        <dbReference type="EMBL" id="OGG17803.1"/>
    </source>
</evidence>
<feature type="transmembrane region" description="Helical" evidence="1">
    <location>
        <begin position="175"/>
        <end position="191"/>
    </location>
</feature>
<feature type="domain" description="Membrane protein 6-pyruvoyl-tetrahydropterin synthase-related" evidence="2">
    <location>
        <begin position="76"/>
        <end position="397"/>
    </location>
</feature>
<keyword evidence="1" id="KW-1133">Transmembrane helix</keyword>
<feature type="transmembrane region" description="Helical" evidence="1">
    <location>
        <begin position="86"/>
        <end position="113"/>
    </location>
</feature>
<proteinExistence type="predicted"/>